<name>A0A5N6JFR8_9EURO</name>
<dbReference type="Proteomes" id="UP000326289">
    <property type="component" value="Unassembled WGS sequence"/>
</dbReference>
<evidence type="ECO:0000256" key="2">
    <source>
        <dbReference type="ARBA" id="ARBA00010617"/>
    </source>
</evidence>
<evidence type="ECO:0000313" key="12">
    <source>
        <dbReference type="Proteomes" id="UP000326289"/>
    </source>
</evidence>
<dbReference type="GO" id="GO:0004497">
    <property type="term" value="F:monooxygenase activity"/>
    <property type="evidence" value="ECO:0007669"/>
    <property type="project" value="UniProtKB-KW"/>
</dbReference>
<accession>A0A5N6JFR8</accession>
<evidence type="ECO:0000256" key="3">
    <source>
        <dbReference type="ARBA" id="ARBA00022617"/>
    </source>
</evidence>
<dbReference type="PROSITE" id="PS00086">
    <property type="entry name" value="CYTOCHROME_P450"/>
    <property type="match status" value="1"/>
</dbReference>
<dbReference type="PRINTS" id="PR00463">
    <property type="entry name" value="EP450I"/>
</dbReference>
<feature type="signal peptide" evidence="10">
    <location>
        <begin position="1"/>
        <end position="20"/>
    </location>
</feature>
<comment type="similarity">
    <text evidence="2 9">Belongs to the cytochrome P450 family.</text>
</comment>
<reference evidence="11 12" key="1">
    <citation type="submission" date="2019-04" db="EMBL/GenBank/DDBJ databases">
        <title>Fungal friends and foes A comparative genomics study of 23 Aspergillus species from section Flavi.</title>
        <authorList>
            <consortium name="DOE Joint Genome Institute"/>
            <person name="Kjaerbolling I."/>
            <person name="Vesth T.C."/>
            <person name="Frisvad J.C."/>
            <person name="Nybo J.L."/>
            <person name="Theobald S."/>
            <person name="Kildgaard S."/>
            <person name="Petersen T.I."/>
            <person name="Kuo A."/>
            <person name="Sato A."/>
            <person name="Lyhne E.K."/>
            <person name="Kogle M.E."/>
            <person name="Wiebenga A."/>
            <person name="Kun R.S."/>
            <person name="Lubbers R.J."/>
            <person name="Makela M.R."/>
            <person name="Barry K."/>
            <person name="Chovatia M."/>
            <person name="Clum A."/>
            <person name="Daum C."/>
            <person name="Haridas S."/>
            <person name="He G."/>
            <person name="LaButti K."/>
            <person name="Lipzen A."/>
            <person name="Mondo S."/>
            <person name="Pangilinan J."/>
            <person name="Riley R."/>
            <person name="Salamov A."/>
            <person name="Simmons B.A."/>
            <person name="Magnuson J.K."/>
            <person name="Henrissat B."/>
            <person name="Mortensen U.H."/>
            <person name="Larsen T.O."/>
            <person name="De vries R.P."/>
            <person name="Grigoriev I.V."/>
            <person name="Machida M."/>
            <person name="Baker S.E."/>
            <person name="Andersen M.R."/>
        </authorList>
    </citation>
    <scope>NUCLEOTIDE SEQUENCE [LARGE SCALE GENOMIC DNA]</scope>
    <source>
        <strain evidence="11 12">CBS 117635</strain>
    </source>
</reference>
<sequence length="528" mass="59691">MLVIVSLFLCLTGFYLLQWALKERKIVKGLPPGPRPKPIIGNLLDLPPPGAPDWLHWLKHKELYGPISSVTIFGQTIIIINGHRVANELMEKRSGVHSSRPHVPIAELAGWQYTLGFVPYDSRLRAYRRALHQEMGNATSISEYHNILDMETHRLLFRILKTPDCLMQHLRKEAGSIILRITYGYITEPEAYDPLIDLVDKAMEDFAQVILPGGWLVNFIPMLKYLPSWFPGCDWQRRAKAFKQRAKAMTDIPYAFVKQQHEQQKHIPSYVSRLLEQNNIKLGSEEELVAKWSAQSIYGGGAETSVSVFACFFQVMALHPNVQKKAQEEIDRVVGASRLPDLSDCKNLPYINAVVKEVLRWHPVAPMGVAHASSKEDVYHGYVIPKGAILVPNIWAMAHDPDYYHNPMEFQPGRFLKSGSNEQHPEYDPHQLIFGFGRRTCPGQHLVSANLSLGVARVLAVFNITNAVRDGKKVPISPEFSPGVISRPAPFELSIQVRNAECKRLIEAVGMKFPWEESHAEALAQLKI</sequence>
<dbReference type="InterPro" id="IPR036396">
    <property type="entry name" value="Cyt_P450_sf"/>
</dbReference>
<dbReference type="CDD" id="cd11065">
    <property type="entry name" value="CYP64-like"/>
    <property type="match status" value="1"/>
</dbReference>
<dbReference type="GO" id="GO:0005506">
    <property type="term" value="F:iron ion binding"/>
    <property type="evidence" value="ECO:0007669"/>
    <property type="project" value="InterPro"/>
</dbReference>
<keyword evidence="4 8" id="KW-0479">Metal-binding</keyword>
<dbReference type="GO" id="GO:0016705">
    <property type="term" value="F:oxidoreductase activity, acting on paired donors, with incorporation or reduction of molecular oxygen"/>
    <property type="evidence" value="ECO:0007669"/>
    <property type="project" value="InterPro"/>
</dbReference>
<dbReference type="PANTHER" id="PTHR46300:SF7">
    <property type="entry name" value="P450, PUTATIVE (EUROFUNG)-RELATED"/>
    <property type="match status" value="1"/>
</dbReference>
<evidence type="ECO:0000256" key="1">
    <source>
        <dbReference type="ARBA" id="ARBA00001971"/>
    </source>
</evidence>
<dbReference type="InterPro" id="IPR002401">
    <property type="entry name" value="Cyt_P450_E_grp-I"/>
</dbReference>
<evidence type="ECO:0000256" key="7">
    <source>
        <dbReference type="ARBA" id="ARBA00023033"/>
    </source>
</evidence>
<comment type="cofactor">
    <cofactor evidence="1 8">
        <name>heme</name>
        <dbReference type="ChEBI" id="CHEBI:30413"/>
    </cofactor>
</comment>
<keyword evidence="5 9" id="KW-0560">Oxidoreductase</keyword>
<evidence type="ECO:0000256" key="4">
    <source>
        <dbReference type="ARBA" id="ARBA00022723"/>
    </source>
</evidence>
<dbReference type="PRINTS" id="PR00385">
    <property type="entry name" value="P450"/>
</dbReference>
<feature type="chain" id="PRO_5024957170" evidence="10">
    <location>
        <begin position="21"/>
        <end position="528"/>
    </location>
</feature>
<evidence type="ECO:0000313" key="11">
    <source>
        <dbReference type="EMBL" id="KAB8277702.1"/>
    </source>
</evidence>
<organism evidence="11 12">
    <name type="scientific">Aspergillus minisclerotigenes</name>
    <dbReference type="NCBI Taxonomy" id="656917"/>
    <lineage>
        <taxon>Eukaryota</taxon>
        <taxon>Fungi</taxon>
        <taxon>Dikarya</taxon>
        <taxon>Ascomycota</taxon>
        <taxon>Pezizomycotina</taxon>
        <taxon>Eurotiomycetes</taxon>
        <taxon>Eurotiomycetidae</taxon>
        <taxon>Eurotiales</taxon>
        <taxon>Aspergillaceae</taxon>
        <taxon>Aspergillus</taxon>
        <taxon>Aspergillus subgen. Circumdati</taxon>
    </lineage>
</organism>
<dbReference type="InterPro" id="IPR001128">
    <property type="entry name" value="Cyt_P450"/>
</dbReference>
<evidence type="ECO:0000256" key="10">
    <source>
        <dbReference type="SAM" id="SignalP"/>
    </source>
</evidence>
<keyword evidence="6 8" id="KW-0408">Iron</keyword>
<dbReference type="GO" id="GO:0020037">
    <property type="term" value="F:heme binding"/>
    <property type="evidence" value="ECO:0007669"/>
    <property type="project" value="InterPro"/>
</dbReference>
<dbReference type="SUPFAM" id="SSF48264">
    <property type="entry name" value="Cytochrome P450"/>
    <property type="match status" value="1"/>
</dbReference>
<protein>
    <submittedName>
        <fullName evidence="11">Cytochrome P450</fullName>
    </submittedName>
</protein>
<dbReference type="Gene3D" id="1.10.630.10">
    <property type="entry name" value="Cytochrome P450"/>
    <property type="match status" value="1"/>
</dbReference>
<evidence type="ECO:0000256" key="8">
    <source>
        <dbReference type="PIRSR" id="PIRSR602401-1"/>
    </source>
</evidence>
<dbReference type="AlphaFoldDB" id="A0A5N6JFR8"/>
<evidence type="ECO:0000256" key="6">
    <source>
        <dbReference type="ARBA" id="ARBA00023004"/>
    </source>
</evidence>
<dbReference type="Pfam" id="PF00067">
    <property type="entry name" value="p450"/>
    <property type="match status" value="1"/>
</dbReference>
<evidence type="ECO:0000256" key="5">
    <source>
        <dbReference type="ARBA" id="ARBA00023002"/>
    </source>
</evidence>
<dbReference type="PANTHER" id="PTHR46300">
    <property type="entry name" value="P450, PUTATIVE (EUROFUNG)-RELATED-RELATED"/>
    <property type="match status" value="1"/>
</dbReference>
<keyword evidence="10" id="KW-0732">Signal</keyword>
<keyword evidence="12" id="KW-1185">Reference proteome</keyword>
<keyword evidence="7 9" id="KW-0503">Monooxygenase</keyword>
<evidence type="ECO:0000256" key="9">
    <source>
        <dbReference type="RuleBase" id="RU000461"/>
    </source>
</evidence>
<keyword evidence="3 8" id="KW-0349">Heme</keyword>
<dbReference type="InterPro" id="IPR017972">
    <property type="entry name" value="Cyt_P450_CS"/>
</dbReference>
<feature type="binding site" description="axial binding residue" evidence="8">
    <location>
        <position position="441"/>
    </location>
    <ligand>
        <name>heme</name>
        <dbReference type="ChEBI" id="CHEBI:30413"/>
    </ligand>
    <ligandPart>
        <name>Fe</name>
        <dbReference type="ChEBI" id="CHEBI:18248"/>
    </ligandPart>
</feature>
<dbReference type="InterPro" id="IPR050364">
    <property type="entry name" value="Cytochrome_P450_fung"/>
</dbReference>
<dbReference type="EMBL" id="ML732771">
    <property type="protein sequence ID" value="KAB8277702.1"/>
    <property type="molecule type" value="Genomic_DNA"/>
</dbReference>
<gene>
    <name evidence="11" type="ORF">BDV30DRAFT_251201</name>
</gene>
<proteinExistence type="inferred from homology"/>